<keyword evidence="1" id="KW-0812">Transmembrane</keyword>
<comment type="caution">
    <text evidence="3">The sequence shown here is derived from an EMBL/GenBank/DDBJ whole genome shotgun (WGS) entry which is preliminary data.</text>
</comment>
<feature type="transmembrane region" description="Helical" evidence="1">
    <location>
        <begin position="195"/>
        <end position="213"/>
    </location>
</feature>
<dbReference type="EMBL" id="JAUQSY010000018">
    <property type="protein sequence ID" value="MDO7877238.1"/>
    <property type="molecule type" value="Genomic_DNA"/>
</dbReference>
<evidence type="ECO:0000256" key="2">
    <source>
        <dbReference type="SAM" id="SignalP"/>
    </source>
</evidence>
<dbReference type="Proteomes" id="UP001176429">
    <property type="component" value="Unassembled WGS sequence"/>
</dbReference>
<keyword evidence="1" id="KW-1133">Transmembrane helix</keyword>
<accession>A0ABT9BHT9</accession>
<proteinExistence type="predicted"/>
<evidence type="ECO:0008006" key="5">
    <source>
        <dbReference type="Google" id="ProtNLM"/>
    </source>
</evidence>
<dbReference type="RefSeq" id="WP_305008668.1">
    <property type="nucleotide sequence ID" value="NZ_JAUQSY010000018.1"/>
</dbReference>
<organism evidence="3 4">
    <name type="scientific">Hymenobacter aranciens</name>
    <dbReference type="NCBI Taxonomy" id="3063996"/>
    <lineage>
        <taxon>Bacteria</taxon>
        <taxon>Pseudomonadati</taxon>
        <taxon>Bacteroidota</taxon>
        <taxon>Cytophagia</taxon>
        <taxon>Cytophagales</taxon>
        <taxon>Hymenobacteraceae</taxon>
        <taxon>Hymenobacter</taxon>
    </lineage>
</organism>
<feature type="signal peptide" evidence="2">
    <location>
        <begin position="1"/>
        <end position="22"/>
    </location>
</feature>
<keyword evidence="1" id="KW-0472">Membrane</keyword>
<sequence length="285" mass="30653">MLFSFRLLCLALLLAATSRAMAQTTPAPLPPARTLGYENMTRADTARAVRRLFKSRRGGGVGWLALGTAGVAGSTLPALQSTSAGVWTPGVVISSGFLLIGLNKTIQFRRGRERRVLRELAATGHLRPSVLRRLRGKFEVVKGAASDYNPLLAEGIAPPPVLAALSPEQRQEKARADTLRAITRLFERHQRNGKAWAYAGGTGGTLALARLALGTSTANSRPVTAGGLAVGAGVGIVLPLAISLYHFTAYSEEKQDEAERNYRAGQPLPKAIRRHLRKKDLQPYD</sequence>
<reference evidence="3" key="1">
    <citation type="submission" date="2023-07" db="EMBL/GenBank/DDBJ databases">
        <authorList>
            <person name="Kim M.K."/>
        </authorList>
    </citation>
    <scope>NUCLEOTIDE SEQUENCE</scope>
    <source>
        <strain evidence="3">ASUV-10-1</strain>
    </source>
</reference>
<feature type="chain" id="PRO_5045802327" description="DUF4231 domain-containing protein" evidence="2">
    <location>
        <begin position="23"/>
        <end position="285"/>
    </location>
</feature>
<evidence type="ECO:0000256" key="1">
    <source>
        <dbReference type="SAM" id="Phobius"/>
    </source>
</evidence>
<keyword evidence="4" id="KW-1185">Reference proteome</keyword>
<name>A0ABT9BHT9_9BACT</name>
<gene>
    <name evidence="3" type="ORF">Q5H93_21005</name>
</gene>
<keyword evidence="2" id="KW-0732">Signal</keyword>
<evidence type="ECO:0000313" key="3">
    <source>
        <dbReference type="EMBL" id="MDO7877238.1"/>
    </source>
</evidence>
<feature type="transmembrane region" description="Helical" evidence="1">
    <location>
        <begin position="225"/>
        <end position="245"/>
    </location>
</feature>
<feature type="transmembrane region" description="Helical" evidence="1">
    <location>
        <begin position="84"/>
        <end position="102"/>
    </location>
</feature>
<evidence type="ECO:0000313" key="4">
    <source>
        <dbReference type="Proteomes" id="UP001176429"/>
    </source>
</evidence>
<protein>
    <recommendedName>
        <fullName evidence="5">DUF4231 domain-containing protein</fullName>
    </recommendedName>
</protein>